<evidence type="ECO:0000313" key="1">
    <source>
        <dbReference type="EMBL" id="CDJ35219.1"/>
    </source>
</evidence>
<protein>
    <submittedName>
        <fullName evidence="1">Uncharacterized protein</fullName>
    </submittedName>
</protein>
<accession>U6KB90</accession>
<dbReference type="GeneID" id="25383657"/>
<dbReference type="RefSeq" id="XP_013357781.1">
    <property type="nucleotide sequence ID" value="XM_013502327.1"/>
</dbReference>
<reference evidence="1" key="2">
    <citation type="submission" date="2013-10" db="EMBL/GenBank/DDBJ databases">
        <authorList>
            <person name="Aslett M."/>
        </authorList>
    </citation>
    <scope>NUCLEOTIDE SEQUENCE [LARGE SCALE GENOMIC DNA]</scope>
    <source>
        <strain evidence="1">Houghton</strain>
    </source>
</reference>
<dbReference type="AlphaFoldDB" id="U6KB90"/>
<dbReference type="VEuPathDB" id="ToxoDB:EMH_0096060"/>
<proteinExistence type="predicted"/>
<keyword evidence="2" id="KW-1185">Reference proteome</keyword>
<organism evidence="1 2">
    <name type="scientific">Eimeria mitis</name>
    <dbReference type="NCBI Taxonomy" id="44415"/>
    <lineage>
        <taxon>Eukaryota</taxon>
        <taxon>Sar</taxon>
        <taxon>Alveolata</taxon>
        <taxon>Apicomplexa</taxon>
        <taxon>Conoidasida</taxon>
        <taxon>Coccidia</taxon>
        <taxon>Eucoccidiorida</taxon>
        <taxon>Eimeriorina</taxon>
        <taxon>Eimeriidae</taxon>
        <taxon>Eimeria</taxon>
    </lineage>
</organism>
<gene>
    <name evidence="1" type="ORF">EMH_0096060</name>
</gene>
<sequence>MEGVSEGVMRMRLLLVGADAFELSAARQEFVMQDLRASSRFARCGCAFEDLQLSRHDSRTVCVREGERLLHVRVGGALARGGHGMSRGVYELVLQHGRRQGR</sequence>
<dbReference type="EMBL" id="HG687955">
    <property type="protein sequence ID" value="CDJ35219.1"/>
    <property type="molecule type" value="Genomic_DNA"/>
</dbReference>
<evidence type="ECO:0000313" key="2">
    <source>
        <dbReference type="Proteomes" id="UP000030744"/>
    </source>
</evidence>
<dbReference type="Proteomes" id="UP000030744">
    <property type="component" value="Unassembled WGS sequence"/>
</dbReference>
<name>U6KB90_9EIME</name>
<reference evidence="1" key="1">
    <citation type="submission" date="2013-10" db="EMBL/GenBank/DDBJ databases">
        <title>Genomic analysis of the causative agents of coccidiosis in chickens.</title>
        <authorList>
            <person name="Reid A.J."/>
            <person name="Blake D."/>
            <person name="Billington K."/>
            <person name="Browne H."/>
            <person name="Dunn M."/>
            <person name="Hung S."/>
            <person name="Kawahara F."/>
            <person name="Miranda-Saavedra D."/>
            <person name="Mourier T."/>
            <person name="Nagra H."/>
            <person name="Otto T.D."/>
            <person name="Rawlings N."/>
            <person name="Sanchez A."/>
            <person name="Sanders M."/>
            <person name="Subramaniam C."/>
            <person name="Tay Y."/>
            <person name="Dear P."/>
            <person name="Doerig C."/>
            <person name="Gruber A."/>
            <person name="Parkinson J."/>
            <person name="Shirley M."/>
            <person name="Wan K.L."/>
            <person name="Berriman M."/>
            <person name="Tomley F."/>
            <person name="Pain A."/>
        </authorList>
    </citation>
    <scope>NUCLEOTIDE SEQUENCE [LARGE SCALE GENOMIC DNA]</scope>
    <source>
        <strain evidence="1">Houghton</strain>
    </source>
</reference>